<evidence type="ECO:0000313" key="2">
    <source>
        <dbReference type="EMBL" id="GAG66391.1"/>
    </source>
</evidence>
<protein>
    <submittedName>
        <fullName evidence="2">Uncharacterized protein</fullName>
    </submittedName>
</protein>
<feature type="region of interest" description="Disordered" evidence="1">
    <location>
        <begin position="74"/>
        <end position="103"/>
    </location>
</feature>
<dbReference type="EMBL" id="BART01009313">
    <property type="protein sequence ID" value="GAG66391.1"/>
    <property type="molecule type" value="Genomic_DNA"/>
</dbReference>
<accession>X1B326</accession>
<dbReference type="AlphaFoldDB" id="X1B326"/>
<reference evidence="2" key="1">
    <citation type="journal article" date="2014" name="Front. Microbiol.">
        <title>High frequency of phylogenetically diverse reductive dehalogenase-homologous genes in deep subseafloor sedimentary metagenomes.</title>
        <authorList>
            <person name="Kawai M."/>
            <person name="Futagami T."/>
            <person name="Toyoda A."/>
            <person name="Takaki Y."/>
            <person name="Nishi S."/>
            <person name="Hori S."/>
            <person name="Arai W."/>
            <person name="Tsubouchi T."/>
            <person name="Morono Y."/>
            <person name="Uchiyama I."/>
            <person name="Ito T."/>
            <person name="Fujiyama A."/>
            <person name="Inagaki F."/>
            <person name="Takami H."/>
        </authorList>
    </citation>
    <scope>NUCLEOTIDE SEQUENCE</scope>
    <source>
        <strain evidence="2">Expedition CK06-06</strain>
    </source>
</reference>
<comment type="caution">
    <text evidence="2">The sequence shown here is derived from an EMBL/GenBank/DDBJ whole genome shotgun (WGS) entry which is preliminary data.</text>
</comment>
<sequence length="103" mass="12501">MCKDPEQYRYLGKIVNYETNFNPDNIIDSDSVNYGRAKVCRWEGCSTVLNHYRAKKTNYCSACDFRAMQREDKKIERALKRKKKRENNRDREKRKQQKERESK</sequence>
<evidence type="ECO:0000256" key="1">
    <source>
        <dbReference type="SAM" id="MobiDB-lite"/>
    </source>
</evidence>
<proteinExistence type="predicted"/>
<name>X1B326_9ZZZZ</name>
<gene>
    <name evidence="2" type="ORF">S01H4_20673</name>
</gene>
<feature type="compositionally biased region" description="Basic and acidic residues" evidence="1">
    <location>
        <begin position="87"/>
        <end position="103"/>
    </location>
</feature>
<organism evidence="2">
    <name type="scientific">marine sediment metagenome</name>
    <dbReference type="NCBI Taxonomy" id="412755"/>
    <lineage>
        <taxon>unclassified sequences</taxon>
        <taxon>metagenomes</taxon>
        <taxon>ecological metagenomes</taxon>
    </lineage>
</organism>